<dbReference type="AlphaFoldDB" id="A0A9P6GD98"/>
<keyword evidence="5 8" id="KW-0804">Transcription</keyword>
<reference evidence="12" key="1">
    <citation type="journal article" date="2020" name="Mol. Plant Microbe Interact.">
        <title>Genome Sequence of the Biocontrol Agent Coniothyrium minitans strain Conio (IMI 134523).</title>
        <authorList>
            <person name="Patel D."/>
            <person name="Shittu T.A."/>
            <person name="Baroncelli R."/>
            <person name="Muthumeenakshi S."/>
            <person name="Osborne T.H."/>
            <person name="Janganan T.K."/>
            <person name="Sreenivasaprasad S."/>
        </authorList>
    </citation>
    <scope>NUCLEOTIDE SEQUENCE</scope>
    <source>
        <strain evidence="12">Conio</strain>
    </source>
</reference>
<dbReference type="InterPro" id="IPR036388">
    <property type="entry name" value="WH-like_DNA-bd_sf"/>
</dbReference>
<dbReference type="InterPro" id="IPR013197">
    <property type="entry name" value="RNA_pol_III_RPC82-rel_HTH"/>
</dbReference>
<feature type="domain" description="RNA polymerase III Rpc82 C -terminal" evidence="9">
    <location>
        <begin position="169"/>
        <end position="438"/>
    </location>
</feature>
<gene>
    <name evidence="12" type="ORF">PMIN01_10023</name>
</gene>
<comment type="similarity">
    <text evidence="2 8">Belongs to the RNA polymerase beta chain family.</text>
</comment>
<dbReference type="GO" id="GO:0005666">
    <property type="term" value="C:RNA polymerase III complex"/>
    <property type="evidence" value="ECO:0007669"/>
    <property type="project" value="UniProtKB-UniRule"/>
</dbReference>
<keyword evidence="6 8" id="KW-0539">Nucleus</keyword>
<evidence type="ECO:0000259" key="10">
    <source>
        <dbReference type="Pfam" id="PF08221"/>
    </source>
</evidence>
<dbReference type="EMBL" id="WJXW01000011">
    <property type="protein sequence ID" value="KAF9732094.1"/>
    <property type="molecule type" value="Genomic_DNA"/>
</dbReference>
<evidence type="ECO:0000256" key="7">
    <source>
        <dbReference type="ARBA" id="ARBA00025127"/>
    </source>
</evidence>
<dbReference type="Pfam" id="PF22536">
    <property type="entry name" value="WHD_POLR3C"/>
    <property type="match status" value="1"/>
</dbReference>
<dbReference type="Pfam" id="PF08221">
    <property type="entry name" value="HTH_9"/>
    <property type="match status" value="1"/>
</dbReference>
<organism evidence="12 13">
    <name type="scientific">Paraphaeosphaeria minitans</name>
    <dbReference type="NCBI Taxonomy" id="565426"/>
    <lineage>
        <taxon>Eukaryota</taxon>
        <taxon>Fungi</taxon>
        <taxon>Dikarya</taxon>
        <taxon>Ascomycota</taxon>
        <taxon>Pezizomycotina</taxon>
        <taxon>Dothideomycetes</taxon>
        <taxon>Pleosporomycetidae</taxon>
        <taxon>Pleosporales</taxon>
        <taxon>Massarineae</taxon>
        <taxon>Didymosphaeriaceae</taxon>
        <taxon>Paraphaeosphaeria</taxon>
    </lineage>
</organism>
<dbReference type="InterPro" id="IPR008806">
    <property type="entry name" value="RNA_pol_III_Rpc82_C"/>
</dbReference>
<dbReference type="OrthoDB" id="272392at2759"/>
<proteinExistence type="inferred from homology"/>
<dbReference type="PANTHER" id="PTHR12949">
    <property type="entry name" value="RNA POLYMERASE III DNA DIRECTED -RELATED"/>
    <property type="match status" value="1"/>
</dbReference>
<evidence type="ECO:0000256" key="5">
    <source>
        <dbReference type="ARBA" id="ARBA00023163"/>
    </source>
</evidence>
<evidence type="ECO:0000259" key="11">
    <source>
        <dbReference type="Pfam" id="PF22536"/>
    </source>
</evidence>
<protein>
    <recommendedName>
        <fullName evidence="8">DNA-directed RNA polymerase III subunit RPC3</fullName>
        <shortName evidence="8">RNA polymerase III subunit C3</shortName>
    </recommendedName>
</protein>
<dbReference type="InterPro" id="IPR055207">
    <property type="entry name" value="POLR3C_WHD"/>
</dbReference>
<evidence type="ECO:0000313" key="13">
    <source>
        <dbReference type="Proteomes" id="UP000756921"/>
    </source>
</evidence>
<evidence type="ECO:0000256" key="4">
    <source>
        <dbReference type="ARBA" id="ARBA00022478"/>
    </source>
</evidence>
<comment type="subunit">
    <text evidence="3 8">Component of the RNA polymerase III (Pol III) complex consisting of 17 subunits.</text>
</comment>
<accession>A0A9P6GD98</accession>
<evidence type="ECO:0000256" key="1">
    <source>
        <dbReference type="ARBA" id="ARBA00004123"/>
    </source>
</evidence>
<dbReference type="PANTHER" id="PTHR12949:SF0">
    <property type="entry name" value="DNA-DIRECTED RNA POLYMERASE III SUBUNIT RPC3"/>
    <property type="match status" value="1"/>
</dbReference>
<comment type="subcellular location">
    <subcellularLocation>
        <location evidence="1 8">Nucleus</location>
    </subcellularLocation>
</comment>
<name>A0A9P6GD98_9PLEO</name>
<dbReference type="GO" id="GO:0003697">
    <property type="term" value="F:single-stranded DNA binding"/>
    <property type="evidence" value="ECO:0007669"/>
    <property type="project" value="UniProtKB-UniRule"/>
</dbReference>
<comment type="caution">
    <text evidence="12">The sequence shown here is derived from an EMBL/GenBank/DDBJ whole genome shotgun (WGS) entry which is preliminary data.</text>
</comment>
<dbReference type="Gene3D" id="1.10.10.10">
    <property type="entry name" value="Winged helix-like DNA-binding domain superfamily/Winged helix DNA-binding domain"/>
    <property type="match status" value="2"/>
</dbReference>
<evidence type="ECO:0000313" key="12">
    <source>
        <dbReference type="EMBL" id="KAF9732094.1"/>
    </source>
</evidence>
<evidence type="ECO:0000256" key="3">
    <source>
        <dbReference type="ARBA" id="ARBA00011206"/>
    </source>
</evidence>
<keyword evidence="4 8" id="KW-0240">DNA-directed RNA polymerase</keyword>
<feature type="domain" description="RNA polymerase III subunit RPC82-related helix-turn-helix" evidence="10">
    <location>
        <begin position="13"/>
        <end position="71"/>
    </location>
</feature>
<dbReference type="Pfam" id="PF05645">
    <property type="entry name" value="RNA_pol_Rpc82"/>
    <property type="match status" value="1"/>
</dbReference>
<sequence>MSYTQRATPVFAQLCTFLVQDIHGDLPARVLNVLERRGRQRSSELKQSSYLNRIQIGHGLVVLAQQHLVFHSPSTEPTTFYEPDWCQCYDLVRVGKIAAFVEERFGQKASNVISNLLTLGHTSLADLLDAYFPSSQQGDGLTNTSTGVAASGDKDTVTSADELYDIVHTLMEHGWVIQASEAQYLSPEDLYNFAQQQALQEHFGGSFPTGTKDKDKLSQLVMANKRRIRDAWLELPNSSSSSRKRKANAADCDPCARQRLNDGQYASIKNCRHSPEDDLVIRVNPEKTAVAMRTHHLVGLVEQLIGSTTARLYEIILRSLEKNIPRCFEDYSDPAPANMEDQPQWEPNLDHIVNTRDIAQQAKIHGLDICNGLDPHAVARIAKTTSNGKGVLAQPVDHTTLSFHQREELVEGHMQLLVDHPLHFTTWHARGQYRVDFDLMAKHLIQHEIEDTLLAKHGVNGRKLVRALLRKGKLEERSVCNTLMASAATVRKVVNDLALQGYVETQEVPKVDRREAKLSNHLVWYDIQRARERLLHDTYKAQLRILQRINFEQEKAKELLNKANRTDVAGNESKYLKQSELQDLKKCQEVVEKLYLQLQRQDDLVAVLRDYCGPFLTA</sequence>
<dbReference type="GO" id="GO:0006351">
    <property type="term" value="P:DNA-templated transcription"/>
    <property type="evidence" value="ECO:0007669"/>
    <property type="project" value="InterPro"/>
</dbReference>
<dbReference type="InterPro" id="IPR039748">
    <property type="entry name" value="RPC3"/>
</dbReference>
<dbReference type="Proteomes" id="UP000756921">
    <property type="component" value="Unassembled WGS sequence"/>
</dbReference>
<evidence type="ECO:0000256" key="6">
    <source>
        <dbReference type="ARBA" id="ARBA00023242"/>
    </source>
</evidence>
<evidence type="ECO:0000256" key="8">
    <source>
        <dbReference type="RuleBase" id="RU367076"/>
    </source>
</evidence>
<comment type="function">
    <text evidence="7 8">DNA-dependent RNA polymerase catalyzes the transcription of DNA into RNA using the four ribonucleoside triphosphates as substrates. Specific core component of RNA polymerase III which synthesizes small RNAs, such as 5S rRNA and tRNAs.</text>
</comment>
<keyword evidence="13" id="KW-1185">Reference proteome</keyword>
<evidence type="ECO:0000256" key="2">
    <source>
        <dbReference type="ARBA" id="ARBA00006835"/>
    </source>
</evidence>
<feature type="domain" description="DNA-directed RNA polymerase III subunit RPC3 winged-helix" evidence="11">
    <location>
        <begin position="450"/>
        <end position="517"/>
    </location>
</feature>
<evidence type="ECO:0000259" key="9">
    <source>
        <dbReference type="Pfam" id="PF05645"/>
    </source>
</evidence>